<sequence length="130" mass="14924">MKAVFSPPYYPGAICKHGSIGVIRHTPLLLTTPEDIWPEVRIDEGVYHAGPSGRLPNLANIWSWQKTLDWWTFRYRTGTLLDQRYAADAGMRWRFGEVTMRMTMTINGRTLHTATCLTEHKDGLPFAFNK</sequence>
<accession>A0A0M3HT09</accession>
<dbReference type="Proteomes" id="UP000036681">
    <property type="component" value="Unplaced"/>
</dbReference>
<name>A0A0M3HT09_ASCLU</name>
<dbReference type="WBParaSite" id="ALUE_0000571101-mRNA-1">
    <property type="protein sequence ID" value="ALUE_0000571101-mRNA-1"/>
    <property type="gene ID" value="ALUE_0000571101"/>
</dbReference>
<evidence type="ECO:0000313" key="1">
    <source>
        <dbReference type="Proteomes" id="UP000036681"/>
    </source>
</evidence>
<reference evidence="2" key="1">
    <citation type="submission" date="2017-02" db="UniProtKB">
        <authorList>
            <consortium name="WormBaseParasite"/>
        </authorList>
    </citation>
    <scope>IDENTIFICATION</scope>
</reference>
<evidence type="ECO:0000313" key="2">
    <source>
        <dbReference type="WBParaSite" id="ALUE_0000571101-mRNA-1"/>
    </source>
</evidence>
<keyword evidence="1" id="KW-1185">Reference proteome</keyword>
<proteinExistence type="predicted"/>
<dbReference type="AlphaFoldDB" id="A0A0M3HT09"/>
<organism evidence="1 2">
    <name type="scientific">Ascaris lumbricoides</name>
    <name type="common">Giant roundworm</name>
    <dbReference type="NCBI Taxonomy" id="6252"/>
    <lineage>
        <taxon>Eukaryota</taxon>
        <taxon>Metazoa</taxon>
        <taxon>Ecdysozoa</taxon>
        <taxon>Nematoda</taxon>
        <taxon>Chromadorea</taxon>
        <taxon>Rhabditida</taxon>
        <taxon>Spirurina</taxon>
        <taxon>Ascaridomorpha</taxon>
        <taxon>Ascaridoidea</taxon>
        <taxon>Ascarididae</taxon>
        <taxon>Ascaris</taxon>
    </lineage>
</organism>
<protein>
    <submittedName>
        <fullName evidence="2">DUF4440 domain-containing protein</fullName>
    </submittedName>
</protein>